<dbReference type="RefSeq" id="WP_232011781.1">
    <property type="nucleotide sequence ID" value="NZ_CBCPHX010000008.1"/>
</dbReference>
<evidence type="ECO:0000313" key="5">
    <source>
        <dbReference type="Proteomes" id="UP000270190"/>
    </source>
</evidence>
<evidence type="ECO:0000256" key="1">
    <source>
        <dbReference type="SAM" id="MobiDB-lite"/>
    </source>
</evidence>
<dbReference type="InterPro" id="IPR058193">
    <property type="entry name" value="VanY/YodJ_core_dom"/>
</dbReference>
<gene>
    <name evidence="4" type="primary">ldcB</name>
    <name evidence="4" type="ORF">BTBSAS_20213</name>
</gene>
<feature type="region of interest" description="Disordered" evidence="1">
    <location>
        <begin position="31"/>
        <end position="54"/>
    </location>
</feature>
<keyword evidence="4" id="KW-0449">Lipoprotein</keyword>
<dbReference type="PROSITE" id="PS51257">
    <property type="entry name" value="PROKAR_LIPOPROTEIN"/>
    <property type="match status" value="1"/>
</dbReference>
<organism evidence="4 5">
    <name type="scientific">Brochothrix thermosphacta</name>
    <name type="common">Microbacterium thermosphactum</name>
    <dbReference type="NCBI Taxonomy" id="2756"/>
    <lineage>
        <taxon>Bacteria</taxon>
        <taxon>Bacillati</taxon>
        <taxon>Bacillota</taxon>
        <taxon>Bacilli</taxon>
        <taxon>Bacillales</taxon>
        <taxon>Listeriaceae</taxon>
        <taxon>Brochothrix</taxon>
    </lineage>
</organism>
<dbReference type="GO" id="GO:0009002">
    <property type="term" value="F:serine-type D-Ala-D-Ala carboxypeptidase activity"/>
    <property type="evidence" value="ECO:0007669"/>
    <property type="project" value="UniProtKB-EC"/>
</dbReference>
<protein>
    <submittedName>
        <fullName evidence="4">D-alanyl-D-alanine carboxypeptidase lipoprotein</fullName>
        <ecNumber evidence="4">3.4.16.4</ecNumber>
    </submittedName>
</protein>
<keyword evidence="4" id="KW-0378">Hydrolase</keyword>
<evidence type="ECO:0000259" key="3">
    <source>
        <dbReference type="Pfam" id="PF02557"/>
    </source>
</evidence>
<dbReference type="GO" id="GO:0006508">
    <property type="term" value="P:proteolysis"/>
    <property type="evidence" value="ECO:0007669"/>
    <property type="project" value="InterPro"/>
</dbReference>
<dbReference type="InterPro" id="IPR009045">
    <property type="entry name" value="Zn_M74/Hedgehog-like"/>
</dbReference>
<dbReference type="PANTHER" id="PTHR34385">
    <property type="entry name" value="D-ALANYL-D-ALANINE CARBOXYPEPTIDASE"/>
    <property type="match status" value="1"/>
</dbReference>
<dbReference type="PANTHER" id="PTHR34385:SF1">
    <property type="entry name" value="PEPTIDOGLYCAN L-ALANYL-D-GLUTAMATE ENDOPEPTIDASE CWLK"/>
    <property type="match status" value="1"/>
</dbReference>
<feature type="compositionally biased region" description="Basic and acidic residues" evidence="1">
    <location>
        <begin position="41"/>
        <end position="52"/>
    </location>
</feature>
<dbReference type="CDD" id="cd14852">
    <property type="entry name" value="LD-carboxypeptidase"/>
    <property type="match status" value="1"/>
</dbReference>
<dbReference type="Proteomes" id="UP000270190">
    <property type="component" value="Unassembled WGS sequence"/>
</dbReference>
<name>A0A2X0QBS9_BROTH</name>
<dbReference type="InterPro" id="IPR003709">
    <property type="entry name" value="VanY-like_core_dom"/>
</dbReference>
<dbReference type="InterPro" id="IPR052179">
    <property type="entry name" value="DD-CPase-like"/>
</dbReference>
<feature type="domain" description="D-alanyl-D-alanine carboxypeptidase-like core" evidence="3">
    <location>
        <begin position="106"/>
        <end position="234"/>
    </location>
</feature>
<keyword evidence="2" id="KW-0732">Signal</keyword>
<feature type="chain" id="PRO_5019406330" evidence="2">
    <location>
        <begin position="23"/>
        <end position="261"/>
    </location>
</feature>
<dbReference type="Pfam" id="PF02557">
    <property type="entry name" value="VanY"/>
    <property type="match status" value="1"/>
</dbReference>
<sequence length="261" mass="29089">MNRLQKTLLVSTALLLLLGGCAKETTATKEEEANKQAAAKEQVKKEQKEKENQPVLNKTGVKTLKDPSSITALVNKHNKFPDKYTPNDLVYPDVPFVFGSEKVERSMLRKEAAQHLETMFAEAKKENIHLSGVSAFRSYETQIAIFDGYVQQDGKAAALTYSALPGTSEHQSGLAIDISNAAGEFAAEQGFETTAEGKWLAANSYKYGYILRFPDGKEAITGYEYESWHFRYIGVDLAKKVFDSNLTYEEYADKHPEGILQ</sequence>
<dbReference type="SUPFAM" id="SSF55166">
    <property type="entry name" value="Hedgehog/DD-peptidase"/>
    <property type="match status" value="1"/>
</dbReference>
<evidence type="ECO:0000256" key="2">
    <source>
        <dbReference type="SAM" id="SignalP"/>
    </source>
</evidence>
<dbReference type="EMBL" id="OUNC01000012">
    <property type="protein sequence ID" value="SPP28343.1"/>
    <property type="molecule type" value="Genomic_DNA"/>
</dbReference>
<keyword evidence="4" id="KW-0121">Carboxypeptidase</keyword>
<accession>A0A2X0QBS9</accession>
<feature type="signal peptide" evidence="2">
    <location>
        <begin position="1"/>
        <end position="22"/>
    </location>
</feature>
<reference evidence="5" key="1">
    <citation type="submission" date="2018-04" db="EMBL/GenBank/DDBJ databases">
        <authorList>
            <person name="Illikoud N."/>
        </authorList>
    </citation>
    <scope>NUCLEOTIDE SEQUENCE [LARGE SCALE GENOMIC DNA]</scope>
</reference>
<dbReference type="Gene3D" id="3.30.1380.10">
    <property type="match status" value="1"/>
</dbReference>
<proteinExistence type="predicted"/>
<dbReference type="EC" id="3.4.16.4" evidence="4"/>
<keyword evidence="4" id="KW-0645">Protease</keyword>
<dbReference type="AlphaFoldDB" id="A0A2X0QBS9"/>
<evidence type="ECO:0000313" key="4">
    <source>
        <dbReference type="EMBL" id="SPP28343.1"/>
    </source>
</evidence>